<evidence type="ECO:0000256" key="6">
    <source>
        <dbReference type="SAM" id="Phobius"/>
    </source>
</evidence>
<evidence type="ECO:0000313" key="9">
    <source>
        <dbReference type="Proteomes" id="UP000054558"/>
    </source>
</evidence>
<evidence type="ECO:0000313" key="8">
    <source>
        <dbReference type="EMBL" id="GAQ83618.1"/>
    </source>
</evidence>
<dbReference type="AlphaFoldDB" id="A0A1Y1I688"/>
<organism evidence="8 9">
    <name type="scientific">Klebsormidium nitens</name>
    <name type="common">Green alga</name>
    <name type="synonym">Ulothrix nitens</name>
    <dbReference type="NCBI Taxonomy" id="105231"/>
    <lineage>
        <taxon>Eukaryota</taxon>
        <taxon>Viridiplantae</taxon>
        <taxon>Streptophyta</taxon>
        <taxon>Klebsormidiophyceae</taxon>
        <taxon>Klebsormidiales</taxon>
        <taxon>Klebsormidiaceae</taxon>
        <taxon>Klebsormidium</taxon>
    </lineage>
</organism>
<comment type="similarity">
    <text evidence="2">Belongs to the KRTCAP2 family.</text>
</comment>
<protein>
    <submittedName>
        <fullName evidence="8">Uncharacterized protein</fullName>
    </submittedName>
</protein>
<evidence type="ECO:0000256" key="2">
    <source>
        <dbReference type="ARBA" id="ARBA00007279"/>
    </source>
</evidence>
<name>A0A1Y1I688_KLENI</name>
<comment type="subcellular location">
    <subcellularLocation>
        <location evidence="1">Membrane</location>
        <topology evidence="1">Multi-pass membrane protein</topology>
    </subcellularLocation>
</comment>
<dbReference type="Pfam" id="PF09775">
    <property type="entry name" value="Keratin_assoc"/>
    <property type="match status" value="1"/>
</dbReference>
<reference evidence="8 9" key="1">
    <citation type="journal article" date="2014" name="Nat. Commun.">
        <title>Klebsormidium flaccidum genome reveals primary factors for plant terrestrial adaptation.</title>
        <authorList>
            <person name="Hori K."/>
            <person name="Maruyama F."/>
            <person name="Fujisawa T."/>
            <person name="Togashi T."/>
            <person name="Yamamoto N."/>
            <person name="Seo M."/>
            <person name="Sato S."/>
            <person name="Yamada T."/>
            <person name="Mori H."/>
            <person name="Tajima N."/>
            <person name="Moriyama T."/>
            <person name="Ikeuchi M."/>
            <person name="Watanabe M."/>
            <person name="Wada H."/>
            <person name="Kobayashi K."/>
            <person name="Saito M."/>
            <person name="Masuda T."/>
            <person name="Sasaki-Sekimoto Y."/>
            <person name="Mashiguchi K."/>
            <person name="Awai K."/>
            <person name="Shimojima M."/>
            <person name="Masuda S."/>
            <person name="Iwai M."/>
            <person name="Nobusawa T."/>
            <person name="Narise T."/>
            <person name="Kondo S."/>
            <person name="Saito H."/>
            <person name="Sato R."/>
            <person name="Murakawa M."/>
            <person name="Ihara Y."/>
            <person name="Oshima-Yamada Y."/>
            <person name="Ohtaka K."/>
            <person name="Satoh M."/>
            <person name="Sonobe K."/>
            <person name="Ishii M."/>
            <person name="Ohtani R."/>
            <person name="Kanamori-Sato M."/>
            <person name="Honoki R."/>
            <person name="Miyazaki D."/>
            <person name="Mochizuki H."/>
            <person name="Umetsu J."/>
            <person name="Higashi K."/>
            <person name="Shibata D."/>
            <person name="Kamiya Y."/>
            <person name="Sato N."/>
            <person name="Nakamura Y."/>
            <person name="Tabata S."/>
            <person name="Ida S."/>
            <person name="Kurokawa K."/>
            <person name="Ohta H."/>
        </authorList>
    </citation>
    <scope>NUCLEOTIDE SEQUENCE [LARGE SCALE GENOMIC DNA]</scope>
    <source>
        <strain evidence="8 9">NIES-2285</strain>
    </source>
</reference>
<feature type="transmembrane region" description="Helical" evidence="6">
    <location>
        <begin position="41"/>
        <end position="59"/>
    </location>
</feature>
<evidence type="ECO:0000256" key="5">
    <source>
        <dbReference type="ARBA" id="ARBA00023136"/>
    </source>
</evidence>
<accession>A0A1Y1I688</accession>
<keyword evidence="5 6" id="KW-0472">Membrane</keyword>
<dbReference type="EMBL" id="DF237104">
    <property type="protein sequence ID" value="GAQ83618.1"/>
    <property type="molecule type" value="Genomic_DNA"/>
</dbReference>
<dbReference type="GO" id="GO:0006487">
    <property type="term" value="P:protein N-linked glycosylation"/>
    <property type="evidence" value="ECO:0000318"/>
    <property type="project" value="GO_Central"/>
</dbReference>
<dbReference type="PANTHER" id="PTHR32001:SF1">
    <property type="entry name" value="KERATINOCYTE-ASSOCIATED PROTEIN 2"/>
    <property type="match status" value="1"/>
</dbReference>
<evidence type="ECO:0000256" key="1">
    <source>
        <dbReference type="ARBA" id="ARBA00004141"/>
    </source>
</evidence>
<dbReference type="GO" id="GO:0016020">
    <property type="term" value="C:membrane"/>
    <property type="evidence" value="ECO:0007669"/>
    <property type="project" value="UniProtKB-SubCell"/>
</dbReference>
<dbReference type="InterPro" id="IPR018614">
    <property type="entry name" value="KRTCAP2"/>
</dbReference>
<gene>
    <name evidence="8" type="ORF">KFL_001550080</name>
</gene>
<dbReference type="OMA" id="ITIYYMN"/>
<dbReference type="OrthoDB" id="1111004at2759"/>
<evidence type="ECO:0000256" key="7">
    <source>
        <dbReference type="SAM" id="SignalP"/>
    </source>
</evidence>
<keyword evidence="4 6" id="KW-1133">Transmembrane helix</keyword>
<sequence>MARAEAASPGTSMFSSLVLFLLTLTAQQVFKAQLASSELLTIVGGLVSSFLFLFALTFAGNFEETAKGRAGWPHVIVSLLIAEAAALSVHRVSATTCLLFSLGILYEVNKISAEVHETAHSGGAEETHLSRQSKRR</sequence>
<feature type="chain" id="PRO_5012237240" evidence="7">
    <location>
        <begin position="28"/>
        <end position="136"/>
    </location>
</feature>
<keyword evidence="7" id="KW-0732">Signal</keyword>
<dbReference type="STRING" id="105231.A0A1Y1I688"/>
<feature type="signal peptide" evidence="7">
    <location>
        <begin position="1"/>
        <end position="27"/>
    </location>
</feature>
<dbReference type="PANTHER" id="PTHR32001">
    <property type="entry name" value="KERATINOCYTE-ASSOCIATED PROTEIN 2"/>
    <property type="match status" value="1"/>
</dbReference>
<keyword evidence="3 6" id="KW-0812">Transmembrane</keyword>
<keyword evidence="9" id="KW-1185">Reference proteome</keyword>
<evidence type="ECO:0000256" key="4">
    <source>
        <dbReference type="ARBA" id="ARBA00022989"/>
    </source>
</evidence>
<dbReference type="Proteomes" id="UP000054558">
    <property type="component" value="Unassembled WGS sequence"/>
</dbReference>
<proteinExistence type="inferred from homology"/>
<evidence type="ECO:0000256" key="3">
    <source>
        <dbReference type="ARBA" id="ARBA00022692"/>
    </source>
</evidence>